<dbReference type="InterPro" id="IPR005828">
    <property type="entry name" value="MFS_sugar_transport-like"/>
</dbReference>
<evidence type="ECO:0000256" key="7">
    <source>
        <dbReference type="SAM" id="MobiDB-lite"/>
    </source>
</evidence>
<dbReference type="OrthoDB" id="433512at2759"/>
<gene>
    <name evidence="10" type="ORF">AAL_04716</name>
</gene>
<evidence type="ECO:0000256" key="3">
    <source>
        <dbReference type="ARBA" id="ARBA00022592"/>
    </source>
</evidence>
<dbReference type="Pfam" id="PF00083">
    <property type="entry name" value="Sugar_tr"/>
    <property type="match status" value="1"/>
</dbReference>
<feature type="transmembrane region" description="Helical" evidence="8">
    <location>
        <begin position="388"/>
        <end position="410"/>
    </location>
</feature>
<name>A0A168BM92_9HYPO</name>
<keyword evidence="2" id="KW-0813">Transport</keyword>
<evidence type="ECO:0000256" key="4">
    <source>
        <dbReference type="ARBA" id="ARBA00022692"/>
    </source>
</evidence>
<dbReference type="SUPFAM" id="SSF103473">
    <property type="entry name" value="MFS general substrate transporter"/>
    <property type="match status" value="1"/>
</dbReference>
<organism evidence="10 11">
    <name type="scientific">Moelleriella libera RCEF 2490</name>
    <dbReference type="NCBI Taxonomy" id="1081109"/>
    <lineage>
        <taxon>Eukaryota</taxon>
        <taxon>Fungi</taxon>
        <taxon>Dikarya</taxon>
        <taxon>Ascomycota</taxon>
        <taxon>Pezizomycotina</taxon>
        <taxon>Sordariomycetes</taxon>
        <taxon>Hypocreomycetidae</taxon>
        <taxon>Hypocreales</taxon>
        <taxon>Clavicipitaceae</taxon>
        <taxon>Moelleriella</taxon>
    </lineage>
</organism>
<evidence type="ECO:0000313" key="11">
    <source>
        <dbReference type="Proteomes" id="UP000078544"/>
    </source>
</evidence>
<evidence type="ECO:0000259" key="9">
    <source>
        <dbReference type="PROSITE" id="PS50850"/>
    </source>
</evidence>
<dbReference type="GO" id="GO:0016020">
    <property type="term" value="C:membrane"/>
    <property type="evidence" value="ECO:0007669"/>
    <property type="project" value="UniProtKB-SubCell"/>
</dbReference>
<dbReference type="Proteomes" id="UP000078544">
    <property type="component" value="Unassembled WGS sequence"/>
</dbReference>
<dbReference type="InterPro" id="IPR036259">
    <property type="entry name" value="MFS_trans_sf"/>
</dbReference>
<dbReference type="PROSITE" id="PS50850">
    <property type="entry name" value="MFS"/>
    <property type="match status" value="1"/>
</dbReference>
<dbReference type="GO" id="GO:0006817">
    <property type="term" value="P:phosphate ion transport"/>
    <property type="evidence" value="ECO:0007669"/>
    <property type="project" value="UniProtKB-KW"/>
</dbReference>
<reference evidence="10 11" key="1">
    <citation type="journal article" date="2016" name="Genome Biol. Evol.">
        <title>Divergent and convergent evolution of fungal pathogenicity.</title>
        <authorList>
            <person name="Shang Y."/>
            <person name="Xiao G."/>
            <person name="Zheng P."/>
            <person name="Cen K."/>
            <person name="Zhan S."/>
            <person name="Wang C."/>
        </authorList>
    </citation>
    <scope>NUCLEOTIDE SEQUENCE [LARGE SCALE GENOMIC DNA]</scope>
    <source>
        <strain evidence="10 11">RCEF 2490</strain>
    </source>
</reference>
<dbReference type="InterPro" id="IPR020846">
    <property type="entry name" value="MFS_dom"/>
</dbReference>
<dbReference type="InterPro" id="IPR005829">
    <property type="entry name" value="Sugar_transporter_CS"/>
</dbReference>
<feature type="transmembrane region" description="Helical" evidence="8">
    <location>
        <begin position="75"/>
        <end position="92"/>
    </location>
</feature>
<evidence type="ECO:0000256" key="6">
    <source>
        <dbReference type="ARBA" id="ARBA00023136"/>
    </source>
</evidence>
<dbReference type="PANTHER" id="PTHR24064">
    <property type="entry name" value="SOLUTE CARRIER FAMILY 22 MEMBER"/>
    <property type="match status" value="1"/>
</dbReference>
<protein>
    <submittedName>
        <fullName evidence="10">Phosphate:H+ symporter</fullName>
    </submittedName>
</protein>
<feature type="transmembrane region" description="Helical" evidence="8">
    <location>
        <begin position="142"/>
        <end position="160"/>
    </location>
</feature>
<dbReference type="PROSITE" id="PS00217">
    <property type="entry name" value="SUGAR_TRANSPORT_2"/>
    <property type="match status" value="1"/>
</dbReference>
<accession>A0A168BM92</accession>
<dbReference type="AlphaFoldDB" id="A0A168BM92"/>
<comment type="subcellular location">
    <subcellularLocation>
        <location evidence="1">Membrane</location>
        <topology evidence="1">Multi-pass membrane protein</topology>
    </subcellularLocation>
</comment>
<proteinExistence type="predicted"/>
<evidence type="ECO:0000256" key="1">
    <source>
        <dbReference type="ARBA" id="ARBA00004141"/>
    </source>
</evidence>
<dbReference type="STRING" id="1081109.A0A168BM92"/>
<dbReference type="InterPro" id="IPR004738">
    <property type="entry name" value="Phos_permease"/>
</dbReference>
<keyword evidence="11" id="KW-1185">Reference proteome</keyword>
<keyword evidence="3" id="KW-0592">Phosphate transport</keyword>
<dbReference type="Gene3D" id="1.20.1250.20">
    <property type="entry name" value="MFS general substrate transporter like domains"/>
    <property type="match status" value="2"/>
</dbReference>
<feature type="transmembrane region" description="Helical" evidence="8">
    <location>
        <begin position="422"/>
        <end position="443"/>
    </location>
</feature>
<feature type="domain" description="Major facilitator superfamily (MFS) profile" evidence="9">
    <location>
        <begin position="60"/>
        <end position="550"/>
    </location>
</feature>
<feature type="transmembrane region" description="Helical" evidence="8">
    <location>
        <begin position="204"/>
        <end position="231"/>
    </location>
</feature>
<dbReference type="EMBL" id="AZGY01000009">
    <property type="protein sequence ID" value="KZZ95485.1"/>
    <property type="molecule type" value="Genomic_DNA"/>
</dbReference>
<feature type="transmembrane region" description="Helical" evidence="8">
    <location>
        <begin position="112"/>
        <end position="133"/>
    </location>
</feature>
<evidence type="ECO:0000256" key="2">
    <source>
        <dbReference type="ARBA" id="ARBA00022448"/>
    </source>
</evidence>
<keyword evidence="5 8" id="KW-1133">Transmembrane helix</keyword>
<keyword evidence="4 8" id="KW-0812">Transmembrane</keyword>
<sequence length="712" mass="77053">MDEALPPPMVSGARDRTFGGNRAFHNFYNDYSHISDPNLRRRLALSEIDKVPFGLYHIRAVLVAGVGFLLDSYDIFSINLITTLLGMVFWSGETSSNGFGGNKGILPDTTNQALKASTSAGIVVGMILFGWLADALGRRRMYGIELAIIIFGTFGCALASSSPSIGSAGLLIFWRVLMGIGIGGDYPLSSVITSEFAPTRWRGAMIAAVFSMQGLGQLMSAIVALVTTVAFKSSFVGIRTEADCDADCRIAADRAWRIIVGLGAIPACLALYYRITIPETPRYTFDVQHDVEKADADIKAYVSSKANGEYETRYQSNSRVSESSLDVPRASWADVFAYFGEWKNLKVLIGTTMSWFFLDLAFYGLGLNQGIVLHAIGYGRGANIYDKLWNSALGTIILTAAGSLPGYWTAVFTIDTIGRKPLQVFGFLLLTIVFSVLGFRLQYLTEGAMLALYIIGQFLFNAGPNTTTFVVPGECFPTRYRSSGHGLSAAMGKIGAIVAQGISIPLLRNGQVQGCSGDNCSPYLDRLLKLFALFMLLGTLVSLLIPETKGLTLEELSGETRTSYNAGCNGSISLGSPRMRSWNPFHGGQAAGFAYPRAHSGQFGKSRRSARAGIMDSPELLGDSAQQQRSSFWRRSRKSRIGSDGSNEIALRNRASDMSCSSEEAESSRPGLQQQQQLPTWGAGWGRIDRGAPPAMMNSVQLNDVGALLKPA</sequence>
<evidence type="ECO:0000313" key="10">
    <source>
        <dbReference type="EMBL" id="KZZ95485.1"/>
    </source>
</evidence>
<comment type="caution">
    <text evidence="10">The sequence shown here is derived from an EMBL/GenBank/DDBJ whole genome shotgun (WGS) entry which is preliminary data.</text>
</comment>
<feature type="region of interest" description="Disordered" evidence="7">
    <location>
        <begin position="615"/>
        <end position="697"/>
    </location>
</feature>
<dbReference type="GO" id="GO:0005315">
    <property type="term" value="F:phosphate transmembrane transporter activity"/>
    <property type="evidence" value="ECO:0007669"/>
    <property type="project" value="InterPro"/>
</dbReference>
<feature type="compositionally biased region" description="Polar residues" evidence="7">
    <location>
        <begin position="670"/>
        <end position="679"/>
    </location>
</feature>
<dbReference type="NCBIfam" id="TIGR00887">
    <property type="entry name" value="2A0109"/>
    <property type="match status" value="1"/>
</dbReference>
<dbReference type="CDD" id="cd17364">
    <property type="entry name" value="MFS_PhT"/>
    <property type="match status" value="1"/>
</dbReference>
<feature type="transmembrane region" description="Helical" evidence="8">
    <location>
        <begin position="527"/>
        <end position="545"/>
    </location>
</feature>
<keyword evidence="6 8" id="KW-0472">Membrane</keyword>
<feature type="transmembrane region" description="Helical" evidence="8">
    <location>
        <begin position="255"/>
        <end position="273"/>
    </location>
</feature>
<evidence type="ECO:0000256" key="5">
    <source>
        <dbReference type="ARBA" id="ARBA00022989"/>
    </source>
</evidence>
<feature type="transmembrane region" description="Helical" evidence="8">
    <location>
        <begin position="53"/>
        <end position="70"/>
    </location>
</feature>
<evidence type="ECO:0000256" key="8">
    <source>
        <dbReference type="SAM" id="Phobius"/>
    </source>
</evidence>
<feature type="transmembrane region" description="Helical" evidence="8">
    <location>
        <begin position="355"/>
        <end position="376"/>
    </location>
</feature>